<dbReference type="AlphaFoldDB" id="A0AAD5Y1N1"/>
<evidence type="ECO:0000256" key="3">
    <source>
        <dbReference type="ARBA" id="ARBA00022801"/>
    </source>
</evidence>
<dbReference type="Pfam" id="PF03372">
    <property type="entry name" value="Exo_endo_phos"/>
    <property type="match status" value="1"/>
</dbReference>
<dbReference type="SUPFAM" id="SSF56219">
    <property type="entry name" value="DNase I-like"/>
    <property type="match status" value="1"/>
</dbReference>
<sequence>MIRRSKRIVQYTKILNLHLNELNHICRYYSKEERSVDSPKKKAKKKSEIRIPNTFYTNVKMPSTYEFGSLKENEIKLLSYNVAGLNASINKGLKEYLLAENADVFFLQETKLSHNLVEPLLDEKIYPYHSGEKLRRLAYKVEFNKEIESYVKNLELRKPIVWGGDFNVSHTENDLSRPKANMK</sequence>
<dbReference type="GO" id="GO:0008311">
    <property type="term" value="F:double-stranded DNA 3'-5' DNA exonuclease activity"/>
    <property type="evidence" value="ECO:0007669"/>
    <property type="project" value="TreeGrafter"/>
</dbReference>
<keyword evidence="2 5" id="KW-0479">Metal-binding</keyword>
<dbReference type="InterPro" id="IPR036691">
    <property type="entry name" value="Endo/exonu/phosph_ase_sf"/>
</dbReference>
<evidence type="ECO:0000313" key="8">
    <source>
        <dbReference type="EMBL" id="KAJ3222788.1"/>
    </source>
</evidence>
<name>A0AAD5Y1N1_9FUNG</name>
<keyword evidence="9" id="KW-1185">Reference proteome</keyword>
<feature type="binding site" evidence="5">
    <location>
        <position position="165"/>
    </location>
    <ligand>
        <name>Mg(2+)</name>
        <dbReference type="ChEBI" id="CHEBI:18420"/>
        <label>1</label>
    </ligand>
</feature>
<gene>
    <name evidence="8" type="ORF">HK099_001893</name>
</gene>
<evidence type="ECO:0000256" key="6">
    <source>
        <dbReference type="PIRSR" id="PIRSR604808-3"/>
    </source>
</evidence>
<dbReference type="GO" id="GO:0046872">
    <property type="term" value="F:metal ion binding"/>
    <property type="evidence" value="ECO:0007669"/>
    <property type="project" value="UniProtKB-KW"/>
</dbReference>
<dbReference type="GO" id="GO:0008081">
    <property type="term" value="F:phosphoric diester hydrolase activity"/>
    <property type="evidence" value="ECO:0007669"/>
    <property type="project" value="TreeGrafter"/>
</dbReference>
<dbReference type="PANTHER" id="PTHR22748:SF6">
    <property type="entry name" value="DNA-(APURINIC OR APYRIMIDINIC SITE) ENDONUCLEASE"/>
    <property type="match status" value="1"/>
</dbReference>
<dbReference type="PANTHER" id="PTHR22748">
    <property type="entry name" value="AP ENDONUCLEASE"/>
    <property type="match status" value="1"/>
</dbReference>
<dbReference type="GO" id="GO:0006284">
    <property type="term" value="P:base-excision repair"/>
    <property type="evidence" value="ECO:0007669"/>
    <property type="project" value="TreeGrafter"/>
</dbReference>
<evidence type="ECO:0000256" key="1">
    <source>
        <dbReference type="ARBA" id="ARBA00007092"/>
    </source>
</evidence>
<accession>A0AAD5Y1N1</accession>
<dbReference type="InterPro" id="IPR005135">
    <property type="entry name" value="Endo/exonuclease/phosphatase"/>
</dbReference>
<evidence type="ECO:0000256" key="5">
    <source>
        <dbReference type="PIRSR" id="PIRSR604808-2"/>
    </source>
</evidence>
<dbReference type="EMBL" id="JADGJW010000159">
    <property type="protein sequence ID" value="KAJ3222788.1"/>
    <property type="molecule type" value="Genomic_DNA"/>
</dbReference>
<evidence type="ECO:0000259" key="7">
    <source>
        <dbReference type="Pfam" id="PF03372"/>
    </source>
</evidence>
<dbReference type="PROSITE" id="PS00726">
    <property type="entry name" value="AP_NUCLEASE_F1_1"/>
    <property type="match status" value="1"/>
</dbReference>
<protein>
    <recommendedName>
        <fullName evidence="7">Endonuclease/exonuclease/phosphatase domain-containing protein</fullName>
    </recommendedName>
</protein>
<keyword evidence="5" id="KW-0464">Manganese</keyword>
<evidence type="ECO:0000313" key="9">
    <source>
        <dbReference type="Proteomes" id="UP001211065"/>
    </source>
</evidence>
<feature type="site" description="Transition state stabilizer" evidence="6">
    <location>
        <position position="167"/>
    </location>
</feature>
<dbReference type="GO" id="GO:0003677">
    <property type="term" value="F:DNA binding"/>
    <property type="evidence" value="ECO:0007669"/>
    <property type="project" value="InterPro"/>
</dbReference>
<dbReference type="Gene3D" id="3.60.10.10">
    <property type="entry name" value="Endonuclease/exonuclease/phosphatase"/>
    <property type="match status" value="2"/>
</dbReference>
<dbReference type="Proteomes" id="UP001211065">
    <property type="component" value="Unassembled WGS sequence"/>
</dbReference>
<feature type="domain" description="Endonuclease/exonuclease/phosphatase" evidence="7">
    <location>
        <begin position="78"/>
        <end position="181"/>
    </location>
</feature>
<comment type="caution">
    <text evidence="8">The sequence shown here is derived from an EMBL/GenBank/DDBJ whole genome shotgun (WGS) entry which is preliminary data.</text>
</comment>
<keyword evidence="4 5" id="KW-0460">Magnesium</keyword>
<dbReference type="GO" id="GO:0003906">
    <property type="term" value="F:DNA-(apurinic or apyrimidinic site) endonuclease activity"/>
    <property type="evidence" value="ECO:0007669"/>
    <property type="project" value="TreeGrafter"/>
</dbReference>
<dbReference type="InterPro" id="IPR004808">
    <property type="entry name" value="AP_endonuc_1"/>
</dbReference>
<comment type="cofactor">
    <cofactor evidence="5">
        <name>Mg(2+)</name>
        <dbReference type="ChEBI" id="CHEBI:18420"/>
    </cofactor>
    <cofactor evidence="5">
        <name>Mn(2+)</name>
        <dbReference type="ChEBI" id="CHEBI:29035"/>
    </cofactor>
    <text evidence="5">Probably binds two magnesium or manganese ions per subunit.</text>
</comment>
<feature type="binding site" evidence="5">
    <location>
        <position position="167"/>
    </location>
    <ligand>
        <name>Mg(2+)</name>
        <dbReference type="ChEBI" id="CHEBI:18420"/>
        <label>1</label>
    </ligand>
</feature>
<dbReference type="InterPro" id="IPR020847">
    <property type="entry name" value="AP_endonuclease_F1_BS"/>
</dbReference>
<reference evidence="8" key="1">
    <citation type="submission" date="2020-05" db="EMBL/GenBank/DDBJ databases">
        <title>Phylogenomic resolution of chytrid fungi.</title>
        <authorList>
            <person name="Stajich J.E."/>
            <person name="Amses K."/>
            <person name="Simmons R."/>
            <person name="Seto K."/>
            <person name="Myers J."/>
            <person name="Bonds A."/>
            <person name="Quandt C.A."/>
            <person name="Barry K."/>
            <person name="Liu P."/>
            <person name="Grigoriev I."/>
            <person name="Longcore J.E."/>
            <person name="James T.Y."/>
        </authorList>
    </citation>
    <scope>NUCLEOTIDE SEQUENCE</scope>
    <source>
        <strain evidence="8">JEL0476</strain>
    </source>
</reference>
<proteinExistence type="inferred from homology"/>
<keyword evidence="3" id="KW-0378">Hydrolase</keyword>
<organism evidence="8 9">
    <name type="scientific">Clydaea vesicula</name>
    <dbReference type="NCBI Taxonomy" id="447962"/>
    <lineage>
        <taxon>Eukaryota</taxon>
        <taxon>Fungi</taxon>
        <taxon>Fungi incertae sedis</taxon>
        <taxon>Chytridiomycota</taxon>
        <taxon>Chytridiomycota incertae sedis</taxon>
        <taxon>Chytridiomycetes</taxon>
        <taxon>Lobulomycetales</taxon>
        <taxon>Lobulomycetaceae</taxon>
        <taxon>Clydaea</taxon>
    </lineage>
</organism>
<evidence type="ECO:0000256" key="4">
    <source>
        <dbReference type="ARBA" id="ARBA00022842"/>
    </source>
</evidence>
<evidence type="ECO:0000256" key="2">
    <source>
        <dbReference type="ARBA" id="ARBA00022723"/>
    </source>
</evidence>
<comment type="similarity">
    <text evidence="1">Belongs to the DNA repair enzymes AP/ExoA family.</text>
</comment>